<dbReference type="Proteomes" id="UP000052167">
    <property type="component" value="Unassembled WGS sequence"/>
</dbReference>
<gene>
    <name evidence="3" type="ORF">GV68_04695</name>
</gene>
<keyword evidence="2" id="KW-0472">Membrane</keyword>
<name>A0A922NYF9_9HYPH</name>
<keyword evidence="2" id="KW-1133">Transmembrane helix</keyword>
<evidence type="ECO:0000256" key="2">
    <source>
        <dbReference type="SAM" id="Phobius"/>
    </source>
</evidence>
<protein>
    <submittedName>
        <fullName evidence="3">Uncharacterized protein</fullName>
    </submittedName>
</protein>
<comment type="caution">
    <text evidence="3">The sequence shown here is derived from an EMBL/GenBank/DDBJ whole genome shotgun (WGS) entry which is preliminary data.</text>
</comment>
<feature type="compositionally biased region" description="Basic and acidic residues" evidence="1">
    <location>
        <begin position="78"/>
        <end position="91"/>
    </location>
</feature>
<feature type="region of interest" description="Disordered" evidence="1">
    <location>
        <begin position="78"/>
        <end position="100"/>
    </location>
</feature>
<dbReference type="EMBL" id="JOKJ01000012">
    <property type="protein sequence ID" value="KEQ07620.1"/>
    <property type="molecule type" value="Genomic_DNA"/>
</dbReference>
<dbReference type="RefSeq" id="WP_037167124.1">
    <property type="nucleotide sequence ID" value="NZ_CAJXID010000022.1"/>
</dbReference>
<evidence type="ECO:0000256" key="1">
    <source>
        <dbReference type="SAM" id="MobiDB-lite"/>
    </source>
</evidence>
<feature type="transmembrane region" description="Helical" evidence="2">
    <location>
        <begin position="48"/>
        <end position="77"/>
    </location>
</feature>
<accession>A0A922NYF9</accession>
<keyword evidence="4" id="KW-1185">Reference proteome</keyword>
<sequence length="100" mass="11374">MIWLILPERVLKLPIKLIVILALLLWPGFVMADMFKIPLSLTGDYAGAFLAGLLLFHFAYWPYTVTVLIVGTIWLSFKSDRPPSGKREKPASKLPEYAQR</sequence>
<evidence type="ECO:0000313" key="4">
    <source>
        <dbReference type="Proteomes" id="UP000052167"/>
    </source>
</evidence>
<reference evidence="3 4" key="1">
    <citation type="submission" date="2014-06" db="EMBL/GenBank/DDBJ databases">
        <title>Rhizobium pelagicum/R2-400B4.</title>
        <authorList>
            <person name="Kimes N.E."/>
            <person name="Lopez-Perez M."/>
        </authorList>
    </citation>
    <scope>NUCLEOTIDE SEQUENCE [LARGE SCALE GENOMIC DNA]</scope>
    <source>
        <strain evidence="3 4">R2-400B4</strain>
    </source>
</reference>
<evidence type="ECO:0000313" key="3">
    <source>
        <dbReference type="EMBL" id="KEQ07620.1"/>
    </source>
</evidence>
<dbReference type="AlphaFoldDB" id="A0A922NYF9"/>
<organism evidence="3 4">
    <name type="scientific">Pseudorhizobium pelagicum</name>
    <dbReference type="NCBI Taxonomy" id="1509405"/>
    <lineage>
        <taxon>Bacteria</taxon>
        <taxon>Pseudomonadati</taxon>
        <taxon>Pseudomonadota</taxon>
        <taxon>Alphaproteobacteria</taxon>
        <taxon>Hyphomicrobiales</taxon>
        <taxon>Rhizobiaceae</taxon>
        <taxon>Rhizobium/Agrobacterium group</taxon>
        <taxon>Pseudorhizobium</taxon>
    </lineage>
</organism>
<proteinExistence type="predicted"/>
<keyword evidence="2" id="KW-0812">Transmembrane</keyword>